<comment type="similarity">
    <text evidence="2 6">Belongs to the sodium:solute symporter (SSF) (TC 2.A.21) family.</text>
</comment>
<dbReference type="NCBIfam" id="TIGR00813">
    <property type="entry name" value="sss"/>
    <property type="match status" value="1"/>
</dbReference>
<dbReference type="AlphaFoldDB" id="A0AAW9S676"/>
<feature type="transmembrane region" description="Helical" evidence="7">
    <location>
        <begin position="181"/>
        <end position="203"/>
    </location>
</feature>
<keyword evidence="3 7" id="KW-0812">Transmembrane</keyword>
<feature type="transmembrane region" description="Helical" evidence="7">
    <location>
        <begin position="82"/>
        <end position="102"/>
    </location>
</feature>
<feature type="transmembrane region" description="Helical" evidence="7">
    <location>
        <begin position="491"/>
        <end position="511"/>
    </location>
</feature>
<evidence type="ECO:0000256" key="5">
    <source>
        <dbReference type="ARBA" id="ARBA00023136"/>
    </source>
</evidence>
<evidence type="ECO:0000256" key="7">
    <source>
        <dbReference type="SAM" id="Phobius"/>
    </source>
</evidence>
<feature type="transmembrane region" description="Helical" evidence="7">
    <location>
        <begin position="123"/>
        <end position="145"/>
    </location>
</feature>
<feature type="transmembrane region" description="Helical" evidence="7">
    <location>
        <begin position="406"/>
        <end position="425"/>
    </location>
</feature>
<feature type="transmembrane region" description="Helical" evidence="7">
    <location>
        <begin position="437"/>
        <end position="459"/>
    </location>
</feature>
<evidence type="ECO:0000256" key="1">
    <source>
        <dbReference type="ARBA" id="ARBA00004141"/>
    </source>
</evidence>
<protein>
    <submittedName>
        <fullName evidence="8">Sodium/sugar symporter</fullName>
    </submittedName>
</protein>
<dbReference type="Gene3D" id="1.20.1730.10">
    <property type="entry name" value="Sodium/glucose cotransporter"/>
    <property type="match status" value="1"/>
</dbReference>
<proteinExistence type="inferred from homology"/>
<dbReference type="Pfam" id="PF00474">
    <property type="entry name" value="SSF"/>
    <property type="match status" value="1"/>
</dbReference>
<dbReference type="InterPro" id="IPR038377">
    <property type="entry name" value="Na/Glc_symporter_sf"/>
</dbReference>
<keyword evidence="5 7" id="KW-0472">Membrane</keyword>
<evidence type="ECO:0000313" key="9">
    <source>
        <dbReference type="Proteomes" id="UP001403385"/>
    </source>
</evidence>
<accession>A0AAW9S676</accession>
<sequence>MGFNSIDLIVFIGYCMVIIGLGLFVSREKKGHEKDSKDYFLASKALPWWAVGASLIASNISAEQFIGMSGSGFAMGLAISTYEWMAAATLLVVAVFFLPIYLKKQIYTMPQFLEQRYDHRVRTVMAIFWILVYIFVNLTSVLYLGALSIETIMGIEFQYAVYGLAAFALLYSTYGGLKAVAWTDVVQVVFLIAGGLVTTYLALDLVGQGDFLEGLLVLKKEVPNHFHMIFEPGQMIIPDGQGGEKDAYMDLPGISVLVGAMWVINLSYWGCNQYITQRALAAKSLNEAQLGMVFAGFLKLLIPLIVVIPGIAAYVIIQREGGTGMFTDAMTSMIDINGQEIEVIKNDKAYPALLNLLPQGLKGLAFAALAAAIVSSLASMANSTSTIFTMDLYKNFINKGASEHRLVAIGRIVAIIAFVLAAVMAPTLKVLDQAFQFIQEYTGFVSPGVFAIFIFGIFWKRTTANAALWAAILTIPLSAGLKQVLPDLPFIDRMGIVFLLLAAVMIVISLADPKSKNNPNAIEVDTEYFSTSSRFKVGAVAICGILAVLYTVFW</sequence>
<feature type="transmembrane region" description="Helical" evidence="7">
    <location>
        <begin position="45"/>
        <end position="62"/>
    </location>
</feature>
<feature type="transmembrane region" description="Helical" evidence="7">
    <location>
        <begin position="292"/>
        <end position="317"/>
    </location>
</feature>
<organism evidence="8 9">
    <name type="scientific">Rapidithrix thailandica</name>
    <dbReference type="NCBI Taxonomy" id="413964"/>
    <lineage>
        <taxon>Bacteria</taxon>
        <taxon>Pseudomonadati</taxon>
        <taxon>Bacteroidota</taxon>
        <taxon>Cytophagia</taxon>
        <taxon>Cytophagales</taxon>
        <taxon>Flammeovirgaceae</taxon>
        <taxon>Rapidithrix</taxon>
    </lineage>
</organism>
<name>A0AAW9S676_9BACT</name>
<reference evidence="8 9" key="1">
    <citation type="submission" date="2024-04" db="EMBL/GenBank/DDBJ databases">
        <title>Novel genus in family Flammeovirgaceae.</title>
        <authorList>
            <person name="Nguyen T.H."/>
            <person name="Vuong T.Q."/>
            <person name="Le H."/>
            <person name="Kim S.-G."/>
        </authorList>
    </citation>
    <scope>NUCLEOTIDE SEQUENCE [LARGE SCALE GENOMIC DNA]</scope>
    <source>
        <strain evidence="8 9">JCM 23209</strain>
    </source>
</reference>
<feature type="transmembrane region" description="Helical" evidence="7">
    <location>
        <begin position="364"/>
        <end position="385"/>
    </location>
</feature>
<dbReference type="GO" id="GO:0005886">
    <property type="term" value="C:plasma membrane"/>
    <property type="evidence" value="ECO:0007669"/>
    <property type="project" value="TreeGrafter"/>
</dbReference>
<evidence type="ECO:0000313" key="8">
    <source>
        <dbReference type="EMBL" id="MEN7546461.1"/>
    </source>
</evidence>
<evidence type="ECO:0000256" key="3">
    <source>
        <dbReference type="ARBA" id="ARBA00022692"/>
    </source>
</evidence>
<dbReference type="CDD" id="cd10325">
    <property type="entry name" value="SLC5sbd_vSGLT"/>
    <property type="match status" value="1"/>
</dbReference>
<feature type="transmembrane region" description="Helical" evidence="7">
    <location>
        <begin position="466"/>
        <end position="485"/>
    </location>
</feature>
<feature type="transmembrane region" description="Helical" evidence="7">
    <location>
        <begin position="251"/>
        <end position="271"/>
    </location>
</feature>
<dbReference type="PANTHER" id="PTHR11819">
    <property type="entry name" value="SOLUTE CARRIER FAMILY 5"/>
    <property type="match status" value="1"/>
</dbReference>
<dbReference type="GO" id="GO:0005412">
    <property type="term" value="F:D-glucose:sodium symporter activity"/>
    <property type="evidence" value="ECO:0007669"/>
    <property type="project" value="TreeGrafter"/>
</dbReference>
<dbReference type="EMBL" id="JBDKWZ010000001">
    <property type="protein sequence ID" value="MEN7546461.1"/>
    <property type="molecule type" value="Genomic_DNA"/>
</dbReference>
<keyword evidence="9" id="KW-1185">Reference proteome</keyword>
<feature type="transmembrane region" description="Helical" evidence="7">
    <location>
        <begin position="535"/>
        <end position="553"/>
    </location>
</feature>
<evidence type="ECO:0000256" key="4">
    <source>
        <dbReference type="ARBA" id="ARBA00022989"/>
    </source>
</evidence>
<feature type="transmembrane region" description="Helical" evidence="7">
    <location>
        <begin position="6"/>
        <end position="25"/>
    </location>
</feature>
<dbReference type="InterPro" id="IPR001734">
    <property type="entry name" value="Na/solute_symporter"/>
</dbReference>
<dbReference type="PANTHER" id="PTHR11819:SF195">
    <property type="entry name" value="SODIUM_GLUCOSE COTRANSPORTER 4"/>
    <property type="match status" value="1"/>
</dbReference>
<evidence type="ECO:0000256" key="6">
    <source>
        <dbReference type="RuleBase" id="RU362091"/>
    </source>
</evidence>
<feature type="transmembrane region" description="Helical" evidence="7">
    <location>
        <begin position="157"/>
        <end position="174"/>
    </location>
</feature>
<dbReference type="Proteomes" id="UP001403385">
    <property type="component" value="Unassembled WGS sequence"/>
</dbReference>
<keyword evidence="4 7" id="KW-1133">Transmembrane helix</keyword>
<dbReference type="PROSITE" id="PS50283">
    <property type="entry name" value="NA_SOLUT_SYMP_3"/>
    <property type="match status" value="1"/>
</dbReference>
<dbReference type="RefSeq" id="WP_346819248.1">
    <property type="nucleotide sequence ID" value="NZ_JBDKWZ010000001.1"/>
</dbReference>
<comment type="caution">
    <text evidence="8">The sequence shown here is derived from an EMBL/GenBank/DDBJ whole genome shotgun (WGS) entry which is preliminary data.</text>
</comment>
<evidence type="ECO:0000256" key="2">
    <source>
        <dbReference type="ARBA" id="ARBA00006434"/>
    </source>
</evidence>
<gene>
    <name evidence="8" type="ORF">AAG747_00990</name>
</gene>
<comment type="subcellular location">
    <subcellularLocation>
        <location evidence="1">Membrane</location>
        <topology evidence="1">Multi-pass membrane protein</topology>
    </subcellularLocation>
</comment>